<dbReference type="InterPro" id="IPR007757">
    <property type="entry name" value="MT-A70-like"/>
</dbReference>
<evidence type="ECO:0000313" key="5">
    <source>
        <dbReference type="EMBL" id="SPL63603.1"/>
    </source>
</evidence>
<name>A0A2P9HHU9_9HYPH</name>
<dbReference type="Pfam" id="PF05063">
    <property type="entry name" value="MT-A70"/>
    <property type="match status" value="1"/>
</dbReference>
<dbReference type="SUPFAM" id="SSF53335">
    <property type="entry name" value="S-adenosyl-L-methionine-dependent methyltransferases"/>
    <property type="match status" value="1"/>
</dbReference>
<dbReference type="PANTHER" id="PTHR12829:SF7">
    <property type="entry name" value="N6-ADENOSINE-METHYLTRANSFERASE CATALYTIC SUBUNIT"/>
    <property type="match status" value="1"/>
</dbReference>
<dbReference type="GO" id="GO:0032259">
    <property type="term" value="P:methylation"/>
    <property type="evidence" value="ECO:0007669"/>
    <property type="project" value="UniProtKB-KW"/>
</dbReference>
<keyword evidence="2 5" id="KW-0808">Transferase</keyword>
<keyword evidence="3" id="KW-0949">S-adenosyl-L-methionine</keyword>
<evidence type="ECO:0000256" key="1">
    <source>
        <dbReference type="ARBA" id="ARBA00022603"/>
    </source>
</evidence>
<dbReference type="InterPro" id="IPR036086">
    <property type="entry name" value="ParB/Sulfiredoxin_sf"/>
</dbReference>
<dbReference type="AlphaFoldDB" id="A0A2P9HHU9"/>
<keyword evidence="1 5" id="KW-0489">Methyltransferase</keyword>
<dbReference type="PANTHER" id="PTHR12829">
    <property type="entry name" value="N6-ADENOSINE-METHYLTRANSFERASE"/>
    <property type="match status" value="1"/>
</dbReference>
<dbReference type="GO" id="GO:0008168">
    <property type="term" value="F:methyltransferase activity"/>
    <property type="evidence" value="ECO:0007669"/>
    <property type="project" value="UniProtKB-KW"/>
</dbReference>
<evidence type="ECO:0000256" key="2">
    <source>
        <dbReference type="ARBA" id="ARBA00022679"/>
    </source>
</evidence>
<accession>A0A2P9HHU9</accession>
<gene>
    <name evidence="5" type="ORF">OHAE_3535</name>
</gene>
<dbReference type="RefSeq" id="WP_109367496.1">
    <property type="nucleotide sequence ID" value="NZ_OOFM01000004.1"/>
</dbReference>
<reference evidence="6" key="1">
    <citation type="submission" date="2017-12" db="EMBL/GenBank/DDBJ databases">
        <authorList>
            <person name="Diaz M."/>
        </authorList>
    </citation>
    <scope>NUCLEOTIDE SEQUENCE [LARGE SCALE GENOMIC DNA]</scope>
    <source>
        <strain evidence="6">FI11154</strain>
    </source>
</reference>
<sequence>MIYPAHPLADIFPMIADPDLKVLAADIAANGQVEPILLLEGQVLDGRNRQAACLLAGVEPIYSDFTGADPLSYVLSKNLHRRHLNESQRAMAAALIVDWERGVNQTTAGAANLQTRRAAEKLSVSERSVFSAKRIREHGAPELIEAIRAGSVKVHTGAALSELQHTEQARVVREGKKAILAMAKGIRAEQQEVKRAVRTARMIHIAERGKATAPAELGQRYSIYYADPPWKYEVWSEESGMDRSAENHYPTMETDAIIALFHQLGIADPEFPGIMFLWCTNAGLRSQGIRVLEECGFEYVHHWIWDKVHQGNGHWGFDCHELLLIGRRGDVVPPPRGMQPQTVYREPKGRHSAKPAFFAETIERLWPDLSKLELFCRSPRPGWDAWGYEAAGGDK</sequence>
<evidence type="ECO:0000256" key="3">
    <source>
        <dbReference type="ARBA" id="ARBA00022691"/>
    </source>
</evidence>
<dbReference type="EMBL" id="OOFM01000004">
    <property type="protein sequence ID" value="SPL63603.1"/>
    <property type="molecule type" value="Genomic_DNA"/>
</dbReference>
<dbReference type="InterPro" id="IPR029063">
    <property type="entry name" value="SAM-dependent_MTases_sf"/>
</dbReference>
<dbReference type="REBASE" id="265948">
    <property type="entry name" value="M.Oha11154ORF3535P"/>
</dbReference>
<dbReference type="Proteomes" id="UP000246073">
    <property type="component" value="Unassembled WGS sequence"/>
</dbReference>
<dbReference type="Gene3D" id="1.10.10.2830">
    <property type="match status" value="1"/>
</dbReference>
<evidence type="ECO:0000256" key="4">
    <source>
        <dbReference type="PROSITE-ProRule" id="PRU00489"/>
    </source>
</evidence>
<comment type="similarity">
    <text evidence="4">Belongs to the MT-A70-like family.</text>
</comment>
<dbReference type="PROSITE" id="PS51143">
    <property type="entry name" value="MT_A70"/>
    <property type="match status" value="1"/>
</dbReference>
<protein>
    <submittedName>
        <fullName evidence="5">Adenine-specific DNA methyltransferase</fullName>
    </submittedName>
</protein>
<evidence type="ECO:0000313" key="6">
    <source>
        <dbReference type="Proteomes" id="UP000246073"/>
    </source>
</evidence>
<organism evidence="5 6">
    <name type="scientific">Ochrobactrum soli</name>
    <dbReference type="NCBI Taxonomy" id="2448455"/>
    <lineage>
        <taxon>Bacteria</taxon>
        <taxon>Pseudomonadati</taxon>
        <taxon>Pseudomonadota</taxon>
        <taxon>Alphaproteobacteria</taxon>
        <taxon>Hyphomicrobiales</taxon>
        <taxon>Brucellaceae</taxon>
        <taxon>Brucella/Ochrobactrum group</taxon>
        <taxon>Ochrobactrum</taxon>
    </lineage>
</organism>
<dbReference type="SUPFAM" id="SSF110849">
    <property type="entry name" value="ParB/Sulfiredoxin"/>
    <property type="match status" value="1"/>
</dbReference>
<proteinExistence type="inferred from homology"/>